<dbReference type="PROSITE" id="PS51257">
    <property type="entry name" value="PROKAR_LIPOPROTEIN"/>
    <property type="match status" value="1"/>
</dbReference>
<dbReference type="EMBL" id="WHZY01000012">
    <property type="protein sequence ID" value="NEG78873.1"/>
    <property type="molecule type" value="Genomic_DNA"/>
</dbReference>
<evidence type="ECO:0000256" key="4">
    <source>
        <dbReference type="PIRNR" id="PIRNR002756"/>
    </source>
</evidence>
<feature type="domain" description="PBP" evidence="7">
    <location>
        <begin position="40"/>
        <end position="348"/>
    </location>
</feature>
<dbReference type="Proteomes" id="UP000469763">
    <property type="component" value="Unassembled WGS sequence"/>
</dbReference>
<gene>
    <name evidence="8" type="primary">pstS</name>
    <name evidence="8" type="ORF">GFD22_07805</name>
</gene>
<proteinExistence type="inferred from homology"/>
<keyword evidence="9" id="KW-1185">Reference proteome</keyword>
<feature type="region of interest" description="Disordered" evidence="5">
    <location>
        <begin position="29"/>
        <end position="52"/>
    </location>
</feature>
<evidence type="ECO:0000256" key="5">
    <source>
        <dbReference type="SAM" id="MobiDB-lite"/>
    </source>
</evidence>
<evidence type="ECO:0000256" key="6">
    <source>
        <dbReference type="SAM" id="SignalP"/>
    </source>
</evidence>
<evidence type="ECO:0000313" key="9">
    <source>
        <dbReference type="Proteomes" id="UP000469763"/>
    </source>
</evidence>
<protein>
    <recommendedName>
        <fullName evidence="4">Phosphate-binding protein</fullName>
    </recommendedName>
</protein>
<name>A0A7K3TKS7_9BIFI</name>
<accession>A0A7K3TKS7</accession>
<dbReference type="InterPro" id="IPR024370">
    <property type="entry name" value="PBP_domain"/>
</dbReference>
<comment type="similarity">
    <text evidence="1 4">Belongs to the PstS family.</text>
</comment>
<dbReference type="InterPro" id="IPR050962">
    <property type="entry name" value="Phosphate-bind_PstS"/>
</dbReference>
<sequence>MRKIVIRSIAAVASIAAMASLAACGDNTSTSGNTASGSNSSSSELSGEFQGKGASSQKTAVQTWTNAFQDANPNVKIGYDPSGSGAGVTAFLQGSAAWAGSDAALTADQVKQSSDKACAAGTTAFDVPVYVSPIAVIFNLDGISGQDKHLNLDAATIAKIFDGKITKWNDSAITEQNPGVNLPAKDITVVHRSDKSGTTKNFLDYVQKAGGKDNWNYEVGENWPNEVGQAAKGTDGVVNTVKQADGTIGYADGSAVGSLGTVAVKVGEKYVAYNEEGSAAKTLDDSQLDSSAEGANRVVVNINRTTSADGAYPVILVSYMIACPSYQNDKNDTAKFVKSWLTYVTSDEGQKAAAEDAGSSPISDTLRAKVTESINAIK</sequence>
<dbReference type="CDD" id="cd13565">
    <property type="entry name" value="PBP2_PstS"/>
    <property type="match status" value="1"/>
</dbReference>
<evidence type="ECO:0000256" key="2">
    <source>
        <dbReference type="ARBA" id="ARBA00022448"/>
    </source>
</evidence>
<organism evidence="8 9">
    <name type="scientific">Bifidobacterium avesanii</name>
    <dbReference type="NCBI Taxonomy" id="1798157"/>
    <lineage>
        <taxon>Bacteria</taxon>
        <taxon>Bacillati</taxon>
        <taxon>Actinomycetota</taxon>
        <taxon>Actinomycetes</taxon>
        <taxon>Bifidobacteriales</taxon>
        <taxon>Bifidobacteriaceae</taxon>
        <taxon>Bifidobacterium</taxon>
    </lineage>
</organism>
<evidence type="ECO:0000313" key="8">
    <source>
        <dbReference type="EMBL" id="NEG78873.1"/>
    </source>
</evidence>
<dbReference type="InterPro" id="IPR005673">
    <property type="entry name" value="ABC_phos-bd_PstS"/>
</dbReference>
<dbReference type="AlphaFoldDB" id="A0A7K3TKS7"/>
<reference evidence="8 9" key="1">
    <citation type="submission" date="2019-10" db="EMBL/GenBank/DDBJ databases">
        <title>Bifidobacterium from non-human primates.</title>
        <authorList>
            <person name="Modesto M."/>
        </authorList>
    </citation>
    <scope>NUCLEOTIDE SEQUENCE [LARGE SCALE GENOMIC DNA]</scope>
    <source>
        <strain evidence="8 9">TREC</strain>
    </source>
</reference>
<dbReference type="GO" id="GO:0035435">
    <property type="term" value="P:phosphate ion transmembrane transport"/>
    <property type="evidence" value="ECO:0007669"/>
    <property type="project" value="InterPro"/>
</dbReference>
<feature type="compositionally biased region" description="Low complexity" evidence="5">
    <location>
        <begin position="29"/>
        <end position="47"/>
    </location>
</feature>
<dbReference type="GO" id="GO:0043190">
    <property type="term" value="C:ATP-binding cassette (ABC) transporter complex"/>
    <property type="evidence" value="ECO:0007669"/>
    <property type="project" value="InterPro"/>
</dbReference>
<dbReference type="SUPFAM" id="SSF53850">
    <property type="entry name" value="Periplasmic binding protein-like II"/>
    <property type="match status" value="1"/>
</dbReference>
<dbReference type="PANTHER" id="PTHR42996:SF1">
    <property type="entry name" value="PHOSPHATE-BINDING PROTEIN PSTS"/>
    <property type="match status" value="1"/>
</dbReference>
<dbReference type="RefSeq" id="WP_152350600.1">
    <property type="nucleotide sequence ID" value="NZ_WBSN01000011.1"/>
</dbReference>
<dbReference type="Pfam" id="PF12849">
    <property type="entry name" value="PBP_like_2"/>
    <property type="match status" value="1"/>
</dbReference>
<feature type="chain" id="PRO_5029784440" description="Phosphate-binding protein" evidence="6">
    <location>
        <begin position="23"/>
        <end position="378"/>
    </location>
</feature>
<evidence type="ECO:0000259" key="7">
    <source>
        <dbReference type="Pfam" id="PF12849"/>
    </source>
</evidence>
<feature type="signal peptide" evidence="6">
    <location>
        <begin position="1"/>
        <end position="22"/>
    </location>
</feature>
<comment type="caution">
    <text evidence="8">The sequence shown here is derived from an EMBL/GenBank/DDBJ whole genome shotgun (WGS) entry which is preliminary data.</text>
</comment>
<evidence type="ECO:0000256" key="3">
    <source>
        <dbReference type="ARBA" id="ARBA00022592"/>
    </source>
</evidence>
<dbReference type="PANTHER" id="PTHR42996">
    <property type="entry name" value="PHOSPHATE-BINDING PROTEIN PSTS"/>
    <property type="match status" value="1"/>
</dbReference>
<evidence type="ECO:0000256" key="1">
    <source>
        <dbReference type="ARBA" id="ARBA00008725"/>
    </source>
</evidence>
<dbReference type="Gene3D" id="3.40.190.10">
    <property type="entry name" value="Periplasmic binding protein-like II"/>
    <property type="match status" value="2"/>
</dbReference>
<keyword evidence="3 4" id="KW-0592">Phosphate transport</keyword>
<keyword evidence="2 4" id="KW-0813">Transport</keyword>
<dbReference type="PIRSF" id="PIRSF002756">
    <property type="entry name" value="PstS"/>
    <property type="match status" value="1"/>
</dbReference>
<dbReference type="OrthoDB" id="9801510at2"/>
<dbReference type="GO" id="GO:0042301">
    <property type="term" value="F:phosphate ion binding"/>
    <property type="evidence" value="ECO:0007669"/>
    <property type="project" value="InterPro"/>
</dbReference>
<keyword evidence="6" id="KW-0732">Signal</keyword>
<dbReference type="NCBIfam" id="TIGR00975">
    <property type="entry name" value="3a0107s03"/>
    <property type="match status" value="1"/>
</dbReference>